<feature type="non-terminal residue" evidence="7">
    <location>
        <position position="504"/>
    </location>
</feature>
<evidence type="ECO:0000256" key="1">
    <source>
        <dbReference type="ARBA" id="ARBA00005176"/>
    </source>
</evidence>
<dbReference type="AlphaFoldDB" id="A0AA36DH24"/>
<name>A0AA36DH24_9BILA</name>
<evidence type="ECO:0000256" key="4">
    <source>
        <dbReference type="PROSITE-ProRule" id="PRU10007"/>
    </source>
</evidence>
<dbReference type="InterPro" id="IPR015590">
    <property type="entry name" value="Aldehyde_DH_dom"/>
</dbReference>
<keyword evidence="8" id="KW-1185">Reference proteome</keyword>
<dbReference type="SUPFAM" id="SSF53720">
    <property type="entry name" value="ALDH-like"/>
    <property type="match status" value="1"/>
</dbReference>
<feature type="active site" evidence="4">
    <location>
        <position position="279"/>
    </location>
</feature>
<comment type="caution">
    <text evidence="7">The sequence shown here is derived from an EMBL/GenBank/DDBJ whole genome shotgun (WGS) entry which is preliminary data.</text>
</comment>
<dbReference type="FunFam" id="3.40.309.10:FF:000004">
    <property type="entry name" value="Succinate-semialdehyde dehydrogenase I"/>
    <property type="match status" value="1"/>
</dbReference>
<evidence type="ECO:0000313" key="7">
    <source>
        <dbReference type="EMBL" id="CAJ0586602.1"/>
    </source>
</evidence>
<comment type="pathway">
    <text evidence="1">Amino-acid degradation; 4-aminobutanoate degradation.</text>
</comment>
<dbReference type="CDD" id="cd07103">
    <property type="entry name" value="ALDH_F5_SSADH_GabD"/>
    <property type="match status" value="1"/>
</dbReference>
<protein>
    <recommendedName>
        <fullName evidence="6">Aldehyde dehydrogenase domain-containing protein</fullName>
    </recommendedName>
</protein>
<sequence>MALRGNSIKHLVNGATFRNASSFASLLPKGGLSYLDGKWVSAKSGATFEVRNPYSKDLIYNSPDCNIDDAKDALKAARGAFEKWSQETTPKQRGAILQKWFSILQQKEEELARLLTTEQGKPLAEAKGEIQYSASFFDWYAGEARRIYGQVVQSAVPNREHLHIREPIGVVVLITPWNFPTAMIARKAGAALAAGCTLIVKPAHETPLSALALAQTGEEAGLPAGVFNVLTTGHENLQGMSKFLCESPDVDAISFTGSTGVGKLLLTQSASTVKRVCLELGGNAPFIIFESACLEKAIKGTISAKSRGSGQTCVSANRLFVHENVLDKYVEKLKNAVGQLVTGDGLDPKTTQGPLINEKAVEKVQSLINDAVDKGAKIVCGGKKGKATCYQPTILTGVTKDMEIAHQEIFGPVIAIQTFKDEAEVLARANDTRFGLAGYIFSSDASQIYRVTRRLQVGMIGVNEGLISCAEGAFGGVKESGLGREGGAQGIDEFTQWKYICTQH</sequence>
<evidence type="ECO:0000313" key="8">
    <source>
        <dbReference type="Proteomes" id="UP001177023"/>
    </source>
</evidence>
<dbReference type="InterPro" id="IPR029510">
    <property type="entry name" value="Ald_DH_CS_GLU"/>
</dbReference>
<dbReference type="GO" id="GO:0005739">
    <property type="term" value="C:mitochondrion"/>
    <property type="evidence" value="ECO:0007669"/>
    <property type="project" value="TreeGrafter"/>
</dbReference>
<comment type="similarity">
    <text evidence="2 5">Belongs to the aldehyde dehydrogenase family.</text>
</comment>
<accession>A0AA36DH24</accession>
<proteinExistence type="inferred from homology"/>
<dbReference type="GO" id="GO:0009450">
    <property type="term" value="P:gamma-aminobutyric acid catabolic process"/>
    <property type="evidence" value="ECO:0007669"/>
    <property type="project" value="TreeGrafter"/>
</dbReference>
<evidence type="ECO:0000256" key="5">
    <source>
        <dbReference type="RuleBase" id="RU003345"/>
    </source>
</evidence>
<dbReference type="PANTHER" id="PTHR43353:SF5">
    <property type="entry name" value="SUCCINATE-SEMIALDEHYDE DEHYDROGENASE, MITOCHONDRIAL"/>
    <property type="match status" value="1"/>
</dbReference>
<dbReference type="GO" id="GO:0004777">
    <property type="term" value="F:succinate-semialdehyde dehydrogenase (NAD+) activity"/>
    <property type="evidence" value="ECO:0007669"/>
    <property type="project" value="TreeGrafter"/>
</dbReference>
<dbReference type="Proteomes" id="UP001177023">
    <property type="component" value="Unassembled WGS sequence"/>
</dbReference>
<keyword evidence="3 5" id="KW-0560">Oxidoreductase</keyword>
<dbReference type="InterPro" id="IPR016161">
    <property type="entry name" value="Ald_DH/histidinol_DH"/>
</dbReference>
<dbReference type="InterPro" id="IPR050740">
    <property type="entry name" value="Aldehyde_DH_Superfamily"/>
</dbReference>
<evidence type="ECO:0000256" key="3">
    <source>
        <dbReference type="ARBA" id="ARBA00023002"/>
    </source>
</evidence>
<dbReference type="Pfam" id="PF00171">
    <property type="entry name" value="Aldedh"/>
    <property type="match status" value="1"/>
</dbReference>
<reference evidence="7" key="1">
    <citation type="submission" date="2023-06" db="EMBL/GenBank/DDBJ databases">
        <authorList>
            <person name="Delattre M."/>
        </authorList>
    </citation>
    <scope>NUCLEOTIDE SEQUENCE</scope>
    <source>
        <strain evidence="7">AF72</strain>
    </source>
</reference>
<organism evidence="7 8">
    <name type="scientific">Mesorhabditis spiculigera</name>
    <dbReference type="NCBI Taxonomy" id="96644"/>
    <lineage>
        <taxon>Eukaryota</taxon>
        <taxon>Metazoa</taxon>
        <taxon>Ecdysozoa</taxon>
        <taxon>Nematoda</taxon>
        <taxon>Chromadorea</taxon>
        <taxon>Rhabditida</taxon>
        <taxon>Rhabditina</taxon>
        <taxon>Rhabditomorpha</taxon>
        <taxon>Rhabditoidea</taxon>
        <taxon>Rhabditidae</taxon>
        <taxon>Mesorhabditinae</taxon>
        <taxon>Mesorhabditis</taxon>
    </lineage>
</organism>
<dbReference type="Gene3D" id="3.40.309.10">
    <property type="entry name" value="Aldehyde Dehydrogenase, Chain A, domain 2"/>
    <property type="match status" value="1"/>
</dbReference>
<evidence type="ECO:0000259" key="6">
    <source>
        <dbReference type="Pfam" id="PF00171"/>
    </source>
</evidence>
<dbReference type="PANTHER" id="PTHR43353">
    <property type="entry name" value="SUCCINATE-SEMIALDEHYDE DEHYDROGENASE, MITOCHONDRIAL"/>
    <property type="match status" value="1"/>
</dbReference>
<dbReference type="FunFam" id="3.40.605.10:FF:000005">
    <property type="entry name" value="Succinate-semialdehyde dehydrogenase I"/>
    <property type="match status" value="1"/>
</dbReference>
<dbReference type="InterPro" id="IPR016162">
    <property type="entry name" value="Ald_DH_N"/>
</dbReference>
<dbReference type="InterPro" id="IPR016163">
    <property type="entry name" value="Ald_DH_C"/>
</dbReference>
<feature type="domain" description="Aldehyde dehydrogenase" evidence="6">
    <location>
        <begin position="39"/>
        <end position="500"/>
    </location>
</feature>
<dbReference type="Gene3D" id="3.40.605.10">
    <property type="entry name" value="Aldehyde Dehydrogenase, Chain A, domain 1"/>
    <property type="match status" value="1"/>
</dbReference>
<evidence type="ECO:0000256" key="2">
    <source>
        <dbReference type="ARBA" id="ARBA00009986"/>
    </source>
</evidence>
<dbReference type="EMBL" id="CATQJA010002709">
    <property type="protein sequence ID" value="CAJ0586602.1"/>
    <property type="molecule type" value="Genomic_DNA"/>
</dbReference>
<dbReference type="PROSITE" id="PS00687">
    <property type="entry name" value="ALDEHYDE_DEHYDR_GLU"/>
    <property type="match status" value="1"/>
</dbReference>
<gene>
    <name evidence="7" type="ORF">MSPICULIGERA_LOCUS24599</name>
</gene>